<dbReference type="SUPFAM" id="SSF47384">
    <property type="entry name" value="Homodimeric domain of signal transducing histidine kinase"/>
    <property type="match status" value="1"/>
</dbReference>
<keyword evidence="3" id="KW-0597">Phosphoprotein</keyword>
<dbReference type="RefSeq" id="WP_133250223.1">
    <property type="nucleotide sequence ID" value="NZ_PRCW01000004.1"/>
</dbReference>
<accession>A0ABX5P705</accession>
<dbReference type="PRINTS" id="PR00344">
    <property type="entry name" value="BCTRLSENSOR"/>
</dbReference>
<evidence type="ECO:0000256" key="2">
    <source>
        <dbReference type="ARBA" id="ARBA00012438"/>
    </source>
</evidence>
<dbReference type="Pfam" id="PF02518">
    <property type="entry name" value="HATPase_c"/>
    <property type="match status" value="1"/>
</dbReference>
<feature type="domain" description="Histidine kinase" evidence="8">
    <location>
        <begin position="201"/>
        <end position="433"/>
    </location>
</feature>
<dbReference type="InterPro" id="IPR003594">
    <property type="entry name" value="HATPase_dom"/>
</dbReference>
<dbReference type="InterPro" id="IPR003661">
    <property type="entry name" value="HisK_dim/P_dom"/>
</dbReference>
<gene>
    <name evidence="9" type="ORF">C3920_00285</name>
</gene>
<feature type="compositionally biased region" description="Gly residues" evidence="7">
    <location>
        <begin position="57"/>
        <end position="73"/>
    </location>
</feature>
<dbReference type="Gene3D" id="3.30.565.10">
    <property type="entry name" value="Histidine kinase-like ATPase, C-terminal domain"/>
    <property type="match status" value="1"/>
</dbReference>
<evidence type="ECO:0000256" key="5">
    <source>
        <dbReference type="ARBA" id="ARBA00022777"/>
    </source>
</evidence>
<dbReference type="InterPro" id="IPR005467">
    <property type="entry name" value="His_kinase_dom"/>
</dbReference>
<keyword evidence="5 9" id="KW-0418">Kinase</keyword>
<keyword evidence="10" id="KW-1185">Reference proteome</keyword>
<keyword evidence="4" id="KW-0808">Transferase</keyword>
<evidence type="ECO:0000256" key="3">
    <source>
        <dbReference type="ARBA" id="ARBA00022553"/>
    </source>
</evidence>
<dbReference type="InterPro" id="IPR036097">
    <property type="entry name" value="HisK_dim/P_sf"/>
</dbReference>
<protein>
    <recommendedName>
        <fullName evidence="2">histidine kinase</fullName>
        <ecNumber evidence="2">2.7.13.3</ecNumber>
    </recommendedName>
</protein>
<feature type="region of interest" description="Disordered" evidence="7">
    <location>
        <begin position="28"/>
        <end position="78"/>
    </location>
</feature>
<dbReference type="Pfam" id="PF00512">
    <property type="entry name" value="HisKA"/>
    <property type="match status" value="1"/>
</dbReference>
<dbReference type="SMART" id="SM00388">
    <property type="entry name" value="HisKA"/>
    <property type="match status" value="1"/>
</dbReference>
<dbReference type="Gene3D" id="1.10.287.130">
    <property type="match status" value="1"/>
</dbReference>
<keyword evidence="6" id="KW-0902">Two-component regulatory system</keyword>
<evidence type="ECO:0000256" key="4">
    <source>
        <dbReference type="ARBA" id="ARBA00022679"/>
    </source>
</evidence>
<feature type="compositionally biased region" description="Basic and acidic residues" evidence="7">
    <location>
        <begin position="30"/>
        <end position="40"/>
    </location>
</feature>
<name>A0ABX5P705_9PROT</name>
<reference evidence="9 10" key="1">
    <citation type="submission" date="2018-02" db="EMBL/GenBank/DDBJ databases">
        <authorList>
            <person name="Skraban J."/>
            <person name="Trcek J."/>
        </authorList>
    </citation>
    <scope>NUCLEOTIDE SEQUENCE [LARGE SCALE GENOMIC DNA]</scope>
    <source>
        <strain evidence="9 10">AV446</strain>
    </source>
</reference>
<comment type="caution">
    <text evidence="9">The sequence shown here is derived from an EMBL/GenBank/DDBJ whole genome shotgun (WGS) entry which is preliminary data.</text>
</comment>
<dbReference type="InterPro" id="IPR050351">
    <property type="entry name" value="BphY/WalK/GraS-like"/>
</dbReference>
<dbReference type="CDD" id="cd00075">
    <property type="entry name" value="HATPase"/>
    <property type="match status" value="1"/>
</dbReference>
<dbReference type="PANTHER" id="PTHR45453:SF1">
    <property type="entry name" value="PHOSPHATE REGULON SENSOR PROTEIN PHOR"/>
    <property type="match status" value="1"/>
</dbReference>
<evidence type="ECO:0000256" key="7">
    <source>
        <dbReference type="SAM" id="MobiDB-lite"/>
    </source>
</evidence>
<evidence type="ECO:0000259" key="8">
    <source>
        <dbReference type="PROSITE" id="PS50109"/>
    </source>
</evidence>
<dbReference type="SMART" id="SM00387">
    <property type="entry name" value="HATPase_c"/>
    <property type="match status" value="1"/>
</dbReference>
<dbReference type="Proteomes" id="UP000248116">
    <property type="component" value="Unassembled WGS sequence"/>
</dbReference>
<proteinExistence type="predicted"/>
<sequence>MHDLLTGLVAGGGGYALLHAVVTRIRRPRHRDDDAAREQARVAPARGEATRDDVARGNGGRGSGSRGDGGQPGAGRDAATMADPVAALPHMLDLLPGACIIFGPRGDLAYASSSARDMFGDTLGAIVRHPATQQLLEHLSTTAETTVALDVPVRRVVRVLMRRIATPSGRNAHPRGVVVALLEDRTGQDALDRMRGDFVAHASHELRTPLAALSGFIETLRGPAANDAPARARFLGIMAGQAERMLRLIERLSYLSRVQMVEHQRPRTRVDIAAVVARAMDEARPLLEGADITCALNVAPGVVPVMADGDQIVQVMLNLVGNAIRYAPGVPGRKAHVDIGVANAPGRDGGPHAPWPAGGGVVVTVSDNGPGIPARYLPRVTEQFYRVPGQAQQGTGLGLAIVKHIVDRHGGRLLIESTEGQGTRCMLWLPPADVLPADVASGDMGAEAS</sequence>
<comment type="catalytic activity">
    <reaction evidence="1">
        <text>ATP + protein L-histidine = ADP + protein N-phospho-L-histidine.</text>
        <dbReference type="EC" id="2.7.13.3"/>
    </reaction>
</comment>
<organism evidence="9 10">
    <name type="scientific">Novacetimonas pomaceti</name>
    <dbReference type="NCBI Taxonomy" id="2021998"/>
    <lineage>
        <taxon>Bacteria</taxon>
        <taxon>Pseudomonadati</taxon>
        <taxon>Pseudomonadota</taxon>
        <taxon>Alphaproteobacteria</taxon>
        <taxon>Acetobacterales</taxon>
        <taxon>Acetobacteraceae</taxon>
        <taxon>Novacetimonas</taxon>
    </lineage>
</organism>
<dbReference type="EC" id="2.7.13.3" evidence="2"/>
<dbReference type="InterPro" id="IPR036890">
    <property type="entry name" value="HATPase_C_sf"/>
</dbReference>
<dbReference type="InterPro" id="IPR004358">
    <property type="entry name" value="Sig_transdc_His_kin-like_C"/>
</dbReference>
<evidence type="ECO:0000313" key="10">
    <source>
        <dbReference type="Proteomes" id="UP000248116"/>
    </source>
</evidence>
<dbReference type="PANTHER" id="PTHR45453">
    <property type="entry name" value="PHOSPHATE REGULON SENSOR PROTEIN PHOR"/>
    <property type="match status" value="1"/>
</dbReference>
<dbReference type="CDD" id="cd00082">
    <property type="entry name" value="HisKA"/>
    <property type="match status" value="1"/>
</dbReference>
<dbReference type="EMBL" id="PRCW01000004">
    <property type="protein sequence ID" value="PYD49221.1"/>
    <property type="molecule type" value="Genomic_DNA"/>
</dbReference>
<dbReference type="PROSITE" id="PS50109">
    <property type="entry name" value="HIS_KIN"/>
    <property type="match status" value="1"/>
</dbReference>
<evidence type="ECO:0000313" key="9">
    <source>
        <dbReference type="EMBL" id="PYD49221.1"/>
    </source>
</evidence>
<evidence type="ECO:0000256" key="1">
    <source>
        <dbReference type="ARBA" id="ARBA00000085"/>
    </source>
</evidence>
<dbReference type="GO" id="GO:0016301">
    <property type="term" value="F:kinase activity"/>
    <property type="evidence" value="ECO:0007669"/>
    <property type="project" value="UniProtKB-KW"/>
</dbReference>
<evidence type="ECO:0000256" key="6">
    <source>
        <dbReference type="ARBA" id="ARBA00023012"/>
    </source>
</evidence>
<dbReference type="SUPFAM" id="SSF55874">
    <property type="entry name" value="ATPase domain of HSP90 chaperone/DNA topoisomerase II/histidine kinase"/>
    <property type="match status" value="1"/>
</dbReference>